<dbReference type="AlphaFoldDB" id="A0A9P0GWL2"/>
<evidence type="ECO:0000256" key="1">
    <source>
        <dbReference type="ARBA" id="ARBA00004123"/>
    </source>
</evidence>
<evidence type="ECO:0000313" key="6">
    <source>
        <dbReference type="EMBL" id="CAH1173532.1"/>
    </source>
</evidence>
<name>A0A9P0GWL2_PHACE</name>
<dbReference type="Gene3D" id="3.70.10.10">
    <property type="match status" value="1"/>
</dbReference>
<evidence type="ECO:0000256" key="5">
    <source>
        <dbReference type="ARBA" id="ARBA00023242"/>
    </source>
</evidence>
<dbReference type="GO" id="GO:0000077">
    <property type="term" value="P:DNA damage checkpoint signaling"/>
    <property type="evidence" value="ECO:0007669"/>
    <property type="project" value="InterPro"/>
</dbReference>
<protein>
    <submittedName>
        <fullName evidence="6">Uncharacterized protein</fullName>
    </submittedName>
</protein>
<keyword evidence="7" id="KW-1185">Reference proteome</keyword>
<keyword evidence="3" id="KW-0227">DNA damage</keyword>
<dbReference type="Pfam" id="PF02144">
    <property type="entry name" value="Rad1"/>
    <property type="match status" value="1"/>
</dbReference>
<sequence length="263" mass="29350">MLFCAEITDVRIIYNVLRSIAIKDYVILRPMEEGLKATLDEMKCVETSAYIPATMFSMYQINSTSTDIIFKVSMKTLVEILNIFGDDGNPNLKLSYKSPGSPLCIVMNHNEENITIDCEIRTMNVEDYNDISLADECNLNKVVINASIFVELLNRLDNSADELKVSLNPDPPYLTLVTTGIAGESEVNISKSAESITVYQCTKTTSSVYSFSNIRHILKVMGYADKVAISTGESGLLGLQLVISSDEKQMYVEYYVTSQYLTD</sequence>
<dbReference type="SUPFAM" id="SSF55979">
    <property type="entry name" value="DNA clamp"/>
    <property type="match status" value="2"/>
</dbReference>
<dbReference type="GO" id="GO:0030896">
    <property type="term" value="C:checkpoint clamp complex"/>
    <property type="evidence" value="ECO:0007669"/>
    <property type="project" value="TreeGrafter"/>
</dbReference>
<accession>A0A9P0GWL2</accession>
<dbReference type="InterPro" id="IPR003021">
    <property type="entry name" value="Rad1_Rec1_Rad17"/>
</dbReference>
<keyword evidence="5" id="KW-0539">Nucleus</keyword>
<dbReference type="InterPro" id="IPR046938">
    <property type="entry name" value="DNA_clamp_sf"/>
</dbReference>
<gene>
    <name evidence="6" type="ORF">PHAECO_LOCUS10049</name>
</gene>
<dbReference type="EMBL" id="OU896712">
    <property type="protein sequence ID" value="CAH1173532.1"/>
    <property type="molecule type" value="Genomic_DNA"/>
</dbReference>
<dbReference type="PANTHER" id="PTHR10870">
    <property type="entry name" value="CELL CYCLE CHECKPOINT PROTEIN RAD1"/>
    <property type="match status" value="1"/>
</dbReference>
<evidence type="ECO:0000256" key="4">
    <source>
        <dbReference type="ARBA" id="ARBA00023204"/>
    </source>
</evidence>
<dbReference type="PRINTS" id="PR01245">
    <property type="entry name" value="RAD1REC1"/>
</dbReference>
<comment type="similarity">
    <text evidence="2">Belongs to the rad1 family.</text>
</comment>
<organism evidence="6 7">
    <name type="scientific">Phaedon cochleariae</name>
    <name type="common">Mustard beetle</name>
    <dbReference type="NCBI Taxonomy" id="80249"/>
    <lineage>
        <taxon>Eukaryota</taxon>
        <taxon>Metazoa</taxon>
        <taxon>Ecdysozoa</taxon>
        <taxon>Arthropoda</taxon>
        <taxon>Hexapoda</taxon>
        <taxon>Insecta</taxon>
        <taxon>Pterygota</taxon>
        <taxon>Neoptera</taxon>
        <taxon>Endopterygota</taxon>
        <taxon>Coleoptera</taxon>
        <taxon>Polyphaga</taxon>
        <taxon>Cucujiformia</taxon>
        <taxon>Chrysomeloidea</taxon>
        <taxon>Chrysomelidae</taxon>
        <taxon>Chrysomelinae</taxon>
        <taxon>Chrysomelini</taxon>
        <taxon>Phaedon</taxon>
    </lineage>
</organism>
<evidence type="ECO:0000256" key="2">
    <source>
        <dbReference type="ARBA" id="ARBA00010991"/>
    </source>
</evidence>
<comment type="subcellular location">
    <subcellularLocation>
        <location evidence="1">Nucleus</location>
    </subcellularLocation>
</comment>
<dbReference type="PANTHER" id="PTHR10870:SF0">
    <property type="entry name" value="CELL CYCLE CHECKPOINT PROTEIN RAD1"/>
    <property type="match status" value="1"/>
</dbReference>
<dbReference type="OrthoDB" id="337581at2759"/>
<keyword evidence="4" id="KW-0234">DNA repair</keyword>
<evidence type="ECO:0000313" key="7">
    <source>
        <dbReference type="Proteomes" id="UP001153737"/>
    </source>
</evidence>
<dbReference type="GO" id="GO:0006281">
    <property type="term" value="P:DNA repair"/>
    <property type="evidence" value="ECO:0007669"/>
    <property type="project" value="UniProtKB-KW"/>
</dbReference>
<evidence type="ECO:0000256" key="3">
    <source>
        <dbReference type="ARBA" id="ARBA00022763"/>
    </source>
</evidence>
<reference evidence="6" key="1">
    <citation type="submission" date="2022-01" db="EMBL/GenBank/DDBJ databases">
        <authorList>
            <person name="King R."/>
        </authorList>
    </citation>
    <scope>NUCLEOTIDE SEQUENCE</scope>
</reference>
<reference evidence="6" key="2">
    <citation type="submission" date="2022-10" db="EMBL/GenBank/DDBJ databases">
        <authorList>
            <consortium name="ENA_rothamsted_submissions"/>
            <consortium name="culmorum"/>
            <person name="King R."/>
        </authorList>
    </citation>
    <scope>NUCLEOTIDE SEQUENCE</scope>
</reference>
<dbReference type="Proteomes" id="UP001153737">
    <property type="component" value="Chromosome 6"/>
</dbReference>
<proteinExistence type="inferred from homology"/>